<evidence type="ECO:0000256" key="4">
    <source>
        <dbReference type="ARBA" id="ARBA00023163"/>
    </source>
</evidence>
<evidence type="ECO:0000256" key="3">
    <source>
        <dbReference type="ARBA" id="ARBA00023125"/>
    </source>
</evidence>
<proteinExistence type="inferred from homology"/>
<dbReference type="Pfam" id="PF00126">
    <property type="entry name" value="HTH_1"/>
    <property type="match status" value="1"/>
</dbReference>
<dbReference type="InterPro" id="IPR050389">
    <property type="entry name" value="LysR-type_TF"/>
</dbReference>
<evidence type="ECO:0000256" key="1">
    <source>
        <dbReference type="ARBA" id="ARBA00009437"/>
    </source>
</evidence>
<dbReference type="PANTHER" id="PTHR30118:SF6">
    <property type="entry name" value="HTH-TYPE TRANSCRIPTIONAL REGULATOR LEUO"/>
    <property type="match status" value="1"/>
</dbReference>
<organism evidence="6 7">
    <name type="scientific">Variovorax ginsengisoli</name>
    <dbReference type="NCBI Taxonomy" id="363844"/>
    <lineage>
        <taxon>Bacteria</taxon>
        <taxon>Pseudomonadati</taxon>
        <taxon>Pseudomonadota</taxon>
        <taxon>Betaproteobacteria</taxon>
        <taxon>Burkholderiales</taxon>
        <taxon>Comamonadaceae</taxon>
        <taxon>Variovorax</taxon>
    </lineage>
</organism>
<dbReference type="InterPro" id="IPR036388">
    <property type="entry name" value="WH-like_DNA-bd_sf"/>
</dbReference>
<feature type="domain" description="HTH lysR-type" evidence="5">
    <location>
        <begin position="8"/>
        <end position="65"/>
    </location>
</feature>
<dbReference type="SUPFAM" id="SSF53850">
    <property type="entry name" value="Periplasmic binding protein-like II"/>
    <property type="match status" value="1"/>
</dbReference>
<dbReference type="InterPro" id="IPR000847">
    <property type="entry name" value="LysR_HTH_N"/>
</dbReference>
<dbReference type="Proteomes" id="UP001169027">
    <property type="component" value="Unassembled WGS sequence"/>
</dbReference>
<keyword evidence="3" id="KW-0238">DNA-binding</keyword>
<dbReference type="PROSITE" id="PS50931">
    <property type="entry name" value="HTH_LYSR"/>
    <property type="match status" value="1"/>
</dbReference>
<keyword evidence="2" id="KW-0805">Transcription regulation</keyword>
<name>A0ABT8SD36_9BURK</name>
<dbReference type="SUPFAM" id="SSF46785">
    <property type="entry name" value="Winged helix' DNA-binding domain"/>
    <property type="match status" value="1"/>
</dbReference>
<dbReference type="RefSeq" id="WP_301815034.1">
    <property type="nucleotide sequence ID" value="NZ_JAUJZH010000032.1"/>
</dbReference>
<gene>
    <name evidence="6" type="ORF">Q2T77_31585</name>
</gene>
<dbReference type="InterPro" id="IPR005119">
    <property type="entry name" value="LysR_subst-bd"/>
</dbReference>
<sequence length="324" mass="35655">MQRGVDLLDGHLLRVLATVVEERSVSRAAARLRQTQPAVSGSLKRLRDIFGDALLVRDGTAMVPTARAAGLAVQARRALGELEALLVEPEAFVPSEAEQRFRIASPDYIAPSWIARLAQHVGAEAPRCRIELRALGPTFDFERALGDDELDLVIGNWPSPPEHLHISLLLEDELVCLMARDHPLAQGATQVSEADYLAAGHVVPVPYAMAQRGVVETYLGERRLGRDARVQVPYFGLAPSIAASTRLLFTTARHFAEYHARLLPLALLEAPAGFPRMRFYQLWHDRVHHSAAHRWLRGLVAQFGRELVAPAMPQRGQGNPSPGA</sequence>
<keyword evidence="7" id="KW-1185">Reference proteome</keyword>
<evidence type="ECO:0000313" key="6">
    <source>
        <dbReference type="EMBL" id="MDO1536821.1"/>
    </source>
</evidence>
<evidence type="ECO:0000256" key="2">
    <source>
        <dbReference type="ARBA" id="ARBA00023015"/>
    </source>
</evidence>
<reference evidence="6" key="1">
    <citation type="submission" date="2023-06" db="EMBL/GenBank/DDBJ databases">
        <authorList>
            <person name="Jiang Y."/>
            <person name="Liu Q."/>
        </authorList>
    </citation>
    <scope>NUCLEOTIDE SEQUENCE</scope>
    <source>
        <strain evidence="6">CGMCC 1.12090</strain>
    </source>
</reference>
<evidence type="ECO:0000313" key="7">
    <source>
        <dbReference type="Proteomes" id="UP001169027"/>
    </source>
</evidence>
<dbReference type="PRINTS" id="PR00039">
    <property type="entry name" value="HTHLYSR"/>
</dbReference>
<dbReference type="Gene3D" id="3.40.190.10">
    <property type="entry name" value="Periplasmic binding protein-like II"/>
    <property type="match status" value="2"/>
</dbReference>
<keyword evidence="4" id="KW-0804">Transcription</keyword>
<protein>
    <submittedName>
        <fullName evidence="6">LysR family transcriptional regulator</fullName>
    </submittedName>
</protein>
<comment type="similarity">
    <text evidence="1">Belongs to the LysR transcriptional regulatory family.</text>
</comment>
<evidence type="ECO:0000259" key="5">
    <source>
        <dbReference type="PROSITE" id="PS50931"/>
    </source>
</evidence>
<dbReference type="PANTHER" id="PTHR30118">
    <property type="entry name" value="HTH-TYPE TRANSCRIPTIONAL REGULATOR LEUO-RELATED"/>
    <property type="match status" value="1"/>
</dbReference>
<dbReference type="Gene3D" id="1.10.10.10">
    <property type="entry name" value="Winged helix-like DNA-binding domain superfamily/Winged helix DNA-binding domain"/>
    <property type="match status" value="1"/>
</dbReference>
<dbReference type="EMBL" id="JAUKVY010000032">
    <property type="protein sequence ID" value="MDO1536821.1"/>
    <property type="molecule type" value="Genomic_DNA"/>
</dbReference>
<dbReference type="InterPro" id="IPR036390">
    <property type="entry name" value="WH_DNA-bd_sf"/>
</dbReference>
<accession>A0ABT8SD36</accession>
<dbReference type="Pfam" id="PF03466">
    <property type="entry name" value="LysR_substrate"/>
    <property type="match status" value="1"/>
</dbReference>
<comment type="caution">
    <text evidence="6">The sequence shown here is derived from an EMBL/GenBank/DDBJ whole genome shotgun (WGS) entry which is preliminary data.</text>
</comment>